<evidence type="ECO:0000256" key="4">
    <source>
        <dbReference type="PROSITE-ProRule" id="PRU00175"/>
    </source>
</evidence>
<dbReference type="Gene3D" id="3.30.40.10">
    <property type="entry name" value="Zinc/RING finger domain, C3HC4 (zinc finger)"/>
    <property type="match status" value="1"/>
</dbReference>
<dbReference type="GO" id="GO:0008270">
    <property type="term" value="F:zinc ion binding"/>
    <property type="evidence" value="ECO:0007669"/>
    <property type="project" value="UniProtKB-KW"/>
</dbReference>
<dbReference type="InterPro" id="IPR017907">
    <property type="entry name" value="Znf_RING_CS"/>
</dbReference>
<dbReference type="PROSITE" id="PS50089">
    <property type="entry name" value="ZF_RING_2"/>
    <property type="match status" value="1"/>
</dbReference>
<sequence length="666" mass="74185">MAAGGPLPADQLNKENTVLTGQLLECPICLEQMRSPKSLPCLHSFCEECLSTYIFADLSGDMAAMTAFPCPVCRKITSPVNHPESIDTWAQHFPANSLIQYFKNHKEMAGTPLYCGPCKKTKNKETPAKFLCRGYDTLFCDNCKINFHDIVHEVCAIVTLNEANHDVTWEKQSPITCSKHNLMMDHHCENHKLIGCKKCIITDHQRCDDVTTIKEYCETKKNNLRLDDMDKSLNKAANCMKLMVNAFDQQVKSLQRCQNAGLSSISDHRQRINTYLDKKQEEITQEMISKCKAEKAKVDLSKQKCSRLRVAIQNTKEASQTALRMEDHFGMIQLFHRGQTEIGVCNDLIDNIVNPLKSVSINHDLNTNLFTINPSTTLPLGIILAKEQPFIIPDGIGLIQNVDSLSDSRAKKLGAFMINIPSDTYVCAAHGLLLMPTGNIIVSEYTKQKLRLFSIKGQYLDELNTNGYPHDVCLVDDDTMAVATTAGIHVVKVQPSKLTLSTVIKVSTYIECQGLAFMDGHFMVSTNEGIHSVTMDGKVVQNHTLSSPCWHLASNPKKNTTFACLQTSSVVNTVVTRLPNGLQIYGIDERVVRNAKGVDVDREGNVYVCGQDSNNVVQVSANGTKIRELLTSKDGINKPRAISVCGDKFVVTNLSYQTEIHVYQLY</sequence>
<accession>A0A210QC32</accession>
<comment type="caution">
    <text evidence="6">The sequence shown here is derived from an EMBL/GenBank/DDBJ whole genome shotgun (WGS) entry which is preliminary data.</text>
</comment>
<dbReference type="AlphaFoldDB" id="A0A210QC32"/>
<proteinExistence type="predicted"/>
<evidence type="ECO:0000313" key="7">
    <source>
        <dbReference type="Proteomes" id="UP000242188"/>
    </source>
</evidence>
<organism evidence="6 7">
    <name type="scientific">Mizuhopecten yessoensis</name>
    <name type="common">Japanese scallop</name>
    <name type="synonym">Patinopecten yessoensis</name>
    <dbReference type="NCBI Taxonomy" id="6573"/>
    <lineage>
        <taxon>Eukaryota</taxon>
        <taxon>Metazoa</taxon>
        <taxon>Spiralia</taxon>
        <taxon>Lophotrochozoa</taxon>
        <taxon>Mollusca</taxon>
        <taxon>Bivalvia</taxon>
        <taxon>Autobranchia</taxon>
        <taxon>Pteriomorphia</taxon>
        <taxon>Pectinida</taxon>
        <taxon>Pectinoidea</taxon>
        <taxon>Pectinidae</taxon>
        <taxon>Mizuhopecten</taxon>
    </lineage>
</organism>
<keyword evidence="3" id="KW-0862">Zinc</keyword>
<dbReference type="Gene3D" id="2.120.10.30">
    <property type="entry name" value="TolB, C-terminal domain"/>
    <property type="match status" value="2"/>
</dbReference>
<dbReference type="InterPro" id="IPR047153">
    <property type="entry name" value="TRIM45/56/19-like"/>
</dbReference>
<dbReference type="SUPFAM" id="SSF57850">
    <property type="entry name" value="RING/U-box"/>
    <property type="match status" value="1"/>
</dbReference>
<evidence type="ECO:0000256" key="1">
    <source>
        <dbReference type="ARBA" id="ARBA00022723"/>
    </source>
</evidence>
<keyword evidence="7" id="KW-1185">Reference proteome</keyword>
<evidence type="ECO:0000259" key="5">
    <source>
        <dbReference type="PROSITE" id="PS50089"/>
    </source>
</evidence>
<feature type="domain" description="RING-type" evidence="5">
    <location>
        <begin position="26"/>
        <end position="74"/>
    </location>
</feature>
<evidence type="ECO:0000313" key="6">
    <source>
        <dbReference type="EMBL" id="OWF46293.1"/>
    </source>
</evidence>
<dbReference type="GO" id="GO:0061630">
    <property type="term" value="F:ubiquitin protein ligase activity"/>
    <property type="evidence" value="ECO:0007669"/>
    <property type="project" value="TreeGrafter"/>
</dbReference>
<name>A0A210QC32_MIZYE</name>
<evidence type="ECO:0000256" key="2">
    <source>
        <dbReference type="ARBA" id="ARBA00022771"/>
    </source>
</evidence>
<dbReference type="SMART" id="SM00184">
    <property type="entry name" value="RING"/>
    <property type="match status" value="1"/>
</dbReference>
<dbReference type="Proteomes" id="UP000242188">
    <property type="component" value="Unassembled WGS sequence"/>
</dbReference>
<gene>
    <name evidence="6" type="ORF">KP79_PYT20460</name>
</gene>
<dbReference type="Pfam" id="PF13445">
    <property type="entry name" value="zf-RING_UBOX"/>
    <property type="match status" value="1"/>
</dbReference>
<dbReference type="InterPro" id="IPR011042">
    <property type="entry name" value="6-blade_b-propeller_TolB-like"/>
</dbReference>
<protein>
    <submittedName>
        <fullName evidence="6">E3 ubiquitin-protein ligase TRIM56</fullName>
    </submittedName>
</protein>
<keyword evidence="2 4" id="KW-0863">Zinc-finger</keyword>
<keyword evidence="1" id="KW-0479">Metal-binding</keyword>
<dbReference type="SUPFAM" id="SSF63825">
    <property type="entry name" value="YWTD domain"/>
    <property type="match status" value="1"/>
</dbReference>
<evidence type="ECO:0000256" key="3">
    <source>
        <dbReference type="ARBA" id="ARBA00022833"/>
    </source>
</evidence>
<dbReference type="PANTHER" id="PTHR25462:SF229">
    <property type="entry name" value="TRANSCRIPTION INTERMEDIARY FACTOR 1-BETA"/>
    <property type="match status" value="1"/>
</dbReference>
<dbReference type="InterPro" id="IPR001841">
    <property type="entry name" value="Znf_RING"/>
</dbReference>
<reference evidence="6 7" key="1">
    <citation type="journal article" date="2017" name="Nat. Ecol. Evol.">
        <title>Scallop genome provides insights into evolution of bilaterian karyotype and development.</title>
        <authorList>
            <person name="Wang S."/>
            <person name="Zhang J."/>
            <person name="Jiao W."/>
            <person name="Li J."/>
            <person name="Xun X."/>
            <person name="Sun Y."/>
            <person name="Guo X."/>
            <person name="Huan P."/>
            <person name="Dong B."/>
            <person name="Zhang L."/>
            <person name="Hu X."/>
            <person name="Sun X."/>
            <person name="Wang J."/>
            <person name="Zhao C."/>
            <person name="Wang Y."/>
            <person name="Wang D."/>
            <person name="Huang X."/>
            <person name="Wang R."/>
            <person name="Lv J."/>
            <person name="Li Y."/>
            <person name="Zhang Z."/>
            <person name="Liu B."/>
            <person name="Lu W."/>
            <person name="Hui Y."/>
            <person name="Liang J."/>
            <person name="Zhou Z."/>
            <person name="Hou R."/>
            <person name="Li X."/>
            <person name="Liu Y."/>
            <person name="Li H."/>
            <person name="Ning X."/>
            <person name="Lin Y."/>
            <person name="Zhao L."/>
            <person name="Xing Q."/>
            <person name="Dou J."/>
            <person name="Li Y."/>
            <person name="Mao J."/>
            <person name="Guo H."/>
            <person name="Dou H."/>
            <person name="Li T."/>
            <person name="Mu C."/>
            <person name="Jiang W."/>
            <person name="Fu Q."/>
            <person name="Fu X."/>
            <person name="Miao Y."/>
            <person name="Liu J."/>
            <person name="Yu Q."/>
            <person name="Li R."/>
            <person name="Liao H."/>
            <person name="Li X."/>
            <person name="Kong Y."/>
            <person name="Jiang Z."/>
            <person name="Chourrout D."/>
            <person name="Li R."/>
            <person name="Bao Z."/>
        </authorList>
    </citation>
    <scope>NUCLEOTIDE SEQUENCE [LARGE SCALE GENOMIC DNA]</scope>
    <source>
        <strain evidence="6 7">PY_sf001</strain>
    </source>
</reference>
<dbReference type="EMBL" id="NEDP02004213">
    <property type="protein sequence ID" value="OWF46293.1"/>
    <property type="molecule type" value="Genomic_DNA"/>
</dbReference>
<dbReference type="PANTHER" id="PTHR25462">
    <property type="entry name" value="BONUS, ISOFORM C-RELATED"/>
    <property type="match status" value="1"/>
</dbReference>
<dbReference type="InterPro" id="IPR013083">
    <property type="entry name" value="Znf_RING/FYVE/PHD"/>
</dbReference>
<dbReference type="InterPro" id="IPR027370">
    <property type="entry name" value="Znf-RING_euk"/>
</dbReference>
<dbReference type="GO" id="GO:0006513">
    <property type="term" value="P:protein monoubiquitination"/>
    <property type="evidence" value="ECO:0007669"/>
    <property type="project" value="TreeGrafter"/>
</dbReference>
<dbReference type="PROSITE" id="PS00518">
    <property type="entry name" value="ZF_RING_1"/>
    <property type="match status" value="1"/>
</dbReference>
<dbReference type="OrthoDB" id="6051284at2759"/>